<evidence type="ECO:0008006" key="5">
    <source>
        <dbReference type="Google" id="ProtNLM"/>
    </source>
</evidence>
<dbReference type="PROSITE" id="PS51257">
    <property type="entry name" value="PROKAR_LIPOPROTEIN"/>
    <property type="match status" value="1"/>
</dbReference>
<comment type="caution">
    <text evidence="3">The sequence shown here is derived from an EMBL/GenBank/DDBJ whole genome shotgun (WGS) entry which is preliminary data.</text>
</comment>
<evidence type="ECO:0000256" key="1">
    <source>
        <dbReference type="SAM" id="MobiDB-lite"/>
    </source>
</evidence>
<gene>
    <name evidence="3" type="ORF">ASNO1_23510</name>
</gene>
<feature type="signal peptide" evidence="2">
    <location>
        <begin position="1"/>
        <end position="30"/>
    </location>
</feature>
<organism evidence="3 4">
    <name type="scientific">Corallococcus caeni</name>
    <dbReference type="NCBI Taxonomy" id="3082388"/>
    <lineage>
        <taxon>Bacteria</taxon>
        <taxon>Pseudomonadati</taxon>
        <taxon>Myxococcota</taxon>
        <taxon>Myxococcia</taxon>
        <taxon>Myxococcales</taxon>
        <taxon>Cystobacterineae</taxon>
        <taxon>Myxococcaceae</taxon>
        <taxon>Corallococcus</taxon>
    </lineage>
</organism>
<evidence type="ECO:0000313" key="4">
    <source>
        <dbReference type="Proteomes" id="UP001342631"/>
    </source>
</evidence>
<keyword evidence="2" id="KW-0732">Signal</keyword>
<dbReference type="InterPro" id="IPR046535">
    <property type="entry name" value="DUF6600"/>
</dbReference>
<feature type="compositionally biased region" description="Low complexity" evidence="1">
    <location>
        <begin position="238"/>
        <end position="253"/>
    </location>
</feature>
<keyword evidence="4" id="KW-1185">Reference proteome</keyword>
<dbReference type="RefSeq" id="WP_338276892.1">
    <property type="nucleotide sequence ID" value="NZ_BTTX01000002.1"/>
</dbReference>
<feature type="chain" id="PRO_5046500853" description="Lipoprotein" evidence="2">
    <location>
        <begin position="31"/>
        <end position="261"/>
    </location>
</feature>
<dbReference type="Pfam" id="PF20245">
    <property type="entry name" value="DUF6600"/>
    <property type="match status" value="1"/>
</dbReference>
<name>A0ABQ6QQ08_9BACT</name>
<evidence type="ECO:0000256" key="2">
    <source>
        <dbReference type="SAM" id="SignalP"/>
    </source>
</evidence>
<evidence type="ECO:0000313" key="3">
    <source>
        <dbReference type="EMBL" id="GMU06098.1"/>
    </source>
</evidence>
<feature type="region of interest" description="Disordered" evidence="1">
    <location>
        <begin position="212"/>
        <end position="261"/>
    </location>
</feature>
<reference evidence="3 4" key="1">
    <citation type="journal article" date="2024" name="Arch. Microbiol.">
        <title>Corallococcus caeni sp. nov., a novel myxobacterium isolated from activated sludge.</title>
        <authorList>
            <person name="Tomita S."/>
            <person name="Nakai R."/>
            <person name="Kuroda K."/>
            <person name="Kurashita H."/>
            <person name="Hatamoto M."/>
            <person name="Yamaguchi T."/>
            <person name="Narihiro T."/>
        </authorList>
    </citation>
    <scope>NUCLEOTIDE SEQUENCE [LARGE SCALE GENOMIC DNA]</scope>
    <source>
        <strain evidence="3 4">NO1</strain>
    </source>
</reference>
<dbReference type="EMBL" id="BTTX01000002">
    <property type="protein sequence ID" value="GMU06098.1"/>
    <property type="molecule type" value="Genomic_DNA"/>
</dbReference>
<accession>A0ABQ6QQ08</accession>
<sequence length="261" mass="28910">MAPWRLRVRWFRTGGVTVFAILAASGCALGPADEFGPQVTSSSTPLDNPMSQFREVLAPYGTWMNLPDVGWVWHPDPNVVGADFVPYSTGGRWVSSDWGWTFESDWDWGQAPFHYGRWFIEPSAGWVWWPDSEWAPAWVDWRWGDGLVGWQPLAPPGISTGLSWTFVGANDFVRPDVGTHRLPDSRVQELMRQTQPVGEHVVAREGYWNRGPEPEEVARVTGQEVPRAKPMTPPTGQPPRAQAAPGGATRAGGSVRPPGGR</sequence>
<protein>
    <recommendedName>
        <fullName evidence="5">Lipoprotein</fullName>
    </recommendedName>
</protein>
<dbReference type="Proteomes" id="UP001342631">
    <property type="component" value="Unassembled WGS sequence"/>
</dbReference>
<proteinExistence type="predicted"/>